<dbReference type="Proteomes" id="UP000252086">
    <property type="component" value="Unassembled WGS sequence"/>
</dbReference>
<gene>
    <name evidence="2" type="ORF">DFP76_10555</name>
</gene>
<evidence type="ECO:0000256" key="1">
    <source>
        <dbReference type="SAM" id="Coils"/>
    </source>
</evidence>
<dbReference type="RefSeq" id="WP_113874561.1">
    <property type="nucleotide sequence ID" value="NZ_QNRF01000005.1"/>
</dbReference>
<reference evidence="2 3" key="1">
    <citation type="submission" date="2018-06" db="EMBL/GenBank/DDBJ databases">
        <title>Genomic Encyclopedia of Type Strains, Phase III (KMG-III): the genomes of soil and plant-associated and newly described type strains.</title>
        <authorList>
            <person name="Whitman W."/>
        </authorList>
    </citation>
    <scope>NUCLEOTIDE SEQUENCE [LARGE SCALE GENOMIC DNA]</scope>
    <source>
        <strain evidence="2 3">CECT 7732</strain>
    </source>
</reference>
<name>A0A366CXM4_9GAMM</name>
<evidence type="ECO:0000313" key="2">
    <source>
        <dbReference type="EMBL" id="RBO82591.1"/>
    </source>
</evidence>
<dbReference type="AlphaFoldDB" id="A0A366CXM4"/>
<comment type="caution">
    <text evidence="2">The sequence shown here is derived from an EMBL/GenBank/DDBJ whole genome shotgun (WGS) entry which is preliminary data.</text>
</comment>
<protein>
    <submittedName>
        <fullName evidence="2">Uncharacterized protein</fullName>
    </submittedName>
</protein>
<dbReference type="OrthoDB" id="6103857at2"/>
<feature type="coiled-coil region" evidence="1">
    <location>
        <begin position="59"/>
        <end position="100"/>
    </location>
</feature>
<organism evidence="2 3">
    <name type="scientific">Marinomonas aquiplantarum</name>
    <dbReference type="NCBI Taxonomy" id="491951"/>
    <lineage>
        <taxon>Bacteria</taxon>
        <taxon>Pseudomonadati</taxon>
        <taxon>Pseudomonadota</taxon>
        <taxon>Gammaproteobacteria</taxon>
        <taxon>Oceanospirillales</taxon>
        <taxon>Oceanospirillaceae</taxon>
        <taxon>Marinomonas</taxon>
    </lineage>
</organism>
<proteinExistence type="predicted"/>
<accession>A0A366CXM4</accession>
<keyword evidence="1" id="KW-0175">Coiled coil</keyword>
<sequence>MNTNQYNWQEDLIAGHDQNSHPITVRQLIEAINGYESLCTIASMSDSMRDNLARAAAENYRVKLHNENLQRTINQLEQQLNSANARISQLLNEHADIDNSKALAILAQYADPTYWRNPYNQHGELDTQQRSVFAKGYHGYELAMSVIKTAQQVA</sequence>
<evidence type="ECO:0000313" key="3">
    <source>
        <dbReference type="Proteomes" id="UP000252086"/>
    </source>
</evidence>
<dbReference type="EMBL" id="QNRF01000005">
    <property type="protein sequence ID" value="RBO82591.1"/>
    <property type="molecule type" value="Genomic_DNA"/>
</dbReference>
<keyword evidence="3" id="KW-1185">Reference proteome</keyword>